<accession>A0AAV6TYF8</accession>
<evidence type="ECO:0000313" key="17">
    <source>
        <dbReference type="Proteomes" id="UP000827092"/>
    </source>
</evidence>
<dbReference type="EMBL" id="JAFNEN010000856">
    <property type="protein sequence ID" value="KAG8176683.1"/>
    <property type="molecule type" value="Genomic_DNA"/>
</dbReference>
<dbReference type="PROSITE" id="PS50075">
    <property type="entry name" value="CARRIER"/>
    <property type="match status" value="1"/>
</dbReference>
<evidence type="ECO:0000256" key="3">
    <source>
        <dbReference type="ARBA" id="ARBA00010930"/>
    </source>
</evidence>
<dbReference type="InterPro" id="IPR009081">
    <property type="entry name" value="PP-bd_ACP"/>
</dbReference>
<evidence type="ECO:0000256" key="7">
    <source>
        <dbReference type="ARBA" id="ARBA00022553"/>
    </source>
</evidence>
<comment type="similarity">
    <text evidence="3">Belongs to the acyl carrier protein (ACP) family.</text>
</comment>
<keyword evidence="12" id="KW-0496">Mitochondrion</keyword>
<feature type="domain" description="Carrier" evidence="15">
    <location>
        <begin position="79"/>
        <end position="154"/>
    </location>
</feature>
<comment type="subcellular location">
    <subcellularLocation>
        <location evidence="1">Mitochondrion</location>
    </subcellularLocation>
</comment>
<dbReference type="Gene3D" id="1.10.1200.10">
    <property type="entry name" value="ACP-like"/>
    <property type="match status" value="1"/>
</dbReference>
<keyword evidence="17" id="KW-1185">Reference proteome</keyword>
<comment type="function">
    <text evidence="14">Carrier of the growing fatty acid chain in fatty acid biosynthesis.</text>
</comment>
<evidence type="ECO:0000256" key="8">
    <source>
        <dbReference type="ARBA" id="ARBA00022832"/>
    </source>
</evidence>
<keyword evidence="11" id="KW-0443">Lipid metabolism</keyword>
<evidence type="ECO:0000256" key="6">
    <source>
        <dbReference type="ARBA" id="ARBA00022516"/>
    </source>
</evidence>
<reference evidence="16 17" key="1">
    <citation type="journal article" date="2022" name="Nat. Ecol. Evol.">
        <title>A masculinizing supergene underlies an exaggerated male reproductive morph in a spider.</title>
        <authorList>
            <person name="Hendrickx F."/>
            <person name="De Corte Z."/>
            <person name="Sonet G."/>
            <person name="Van Belleghem S.M."/>
            <person name="Kostlbacher S."/>
            <person name="Vangestel C."/>
        </authorList>
    </citation>
    <scope>NUCLEOTIDE SEQUENCE [LARGE SCALE GENOMIC DNA]</scope>
    <source>
        <strain evidence="16">W744_W776</strain>
    </source>
</reference>
<dbReference type="GO" id="GO:0000035">
    <property type="term" value="F:acyl binding"/>
    <property type="evidence" value="ECO:0007669"/>
    <property type="project" value="TreeGrafter"/>
</dbReference>
<dbReference type="AlphaFoldDB" id="A0AAV6TYF8"/>
<organism evidence="16 17">
    <name type="scientific">Oedothorax gibbosus</name>
    <dbReference type="NCBI Taxonomy" id="931172"/>
    <lineage>
        <taxon>Eukaryota</taxon>
        <taxon>Metazoa</taxon>
        <taxon>Ecdysozoa</taxon>
        <taxon>Arthropoda</taxon>
        <taxon>Chelicerata</taxon>
        <taxon>Arachnida</taxon>
        <taxon>Araneae</taxon>
        <taxon>Araneomorphae</taxon>
        <taxon>Entelegynae</taxon>
        <taxon>Araneoidea</taxon>
        <taxon>Linyphiidae</taxon>
        <taxon>Erigoninae</taxon>
        <taxon>Oedothorax</taxon>
    </lineage>
</organism>
<comment type="pathway">
    <text evidence="2">Lipid metabolism; fatty acid biosynthesis.</text>
</comment>
<sequence>MGSSAFRLGFVLSKFLNVHTTKVRFLSRSVTKIRAPLFTAVKTHNFYKVQESELRIDKNSSVLVAPSRSYSTDNPLSVEDITAKVLHVCKTFDKIPVDKVTLEAHFMNDLGLDSLDHVELIMNIEDDFNFEIPDGDAEKLLRPRDVVEYITRKQSST</sequence>
<comment type="caution">
    <text evidence="16">The sequence shown here is derived from an EMBL/GenBank/DDBJ whole genome shotgun (WGS) entry which is preliminary data.</text>
</comment>
<keyword evidence="8" id="KW-0276">Fatty acid metabolism</keyword>
<evidence type="ECO:0000313" key="16">
    <source>
        <dbReference type="EMBL" id="KAG8176683.1"/>
    </source>
</evidence>
<keyword evidence="4" id="KW-0813">Transport</keyword>
<dbReference type="NCBIfam" id="TIGR00517">
    <property type="entry name" value="acyl_carrier"/>
    <property type="match status" value="1"/>
</dbReference>
<evidence type="ECO:0000256" key="12">
    <source>
        <dbReference type="ARBA" id="ARBA00023128"/>
    </source>
</evidence>
<dbReference type="InterPro" id="IPR036736">
    <property type="entry name" value="ACP-like_sf"/>
</dbReference>
<evidence type="ECO:0000256" key="2">
    <source>
        <dbReference type="ARBA" id="ARBA00005194"/>
    </source>
</evidence>
<dbReference type="Proteomes" id="UP000827092">
    <property type="component" value="Unassembled WGS sequence"/>
</dbReference>
<dbReference type="HAMAP" id="MF_01217">
    <property type="entry name" value="Acyl_carrier"/>
    <property type="match status" value="1"/>
</dbReference>
<dbReference type="PANTHER" id="PTHR20863">
    <property type="entry name" value="ACYL CARRIER PROTEIN"/>
    <property type="match status" value="1"/>
</dbReference>
<evidence type="ECO:0000256" key="4">
    <source>
        <dbReference type="ARBA" id="ARBA00022448"/>
    </source>
</evidence>
<dbReference type="PANTHER" id="PTHR20863:SF28">
    <property type="entry name" value="ACYL CARRIER PROTEIN, MITOCHONDRIAL"/>
    <property type="match status" value="1"/>
</dbReference>
<dbReference type="InterPro" id="IPR003231">
    <property type="entry name" value="ACP"/>
</dbReference>
<evidence type="ECO:0000256" key="9">
    <source>
        <dbReference type="ARBA" id="ARBA00022946"/>
    </source>
</evidence>
<evidence type="ECO:0000256" key="10">
    <source>
        <dbReference type="ARBA" id="ARBA00022982"/>
    </source>
</evidence>
<keyword evidence="5 14" id="KW-0596">Phosphopantetheine</keyword>
<evidence type="ECO:0000256" key="14">
    <source>
        <dbReference type="RuleBase" id="RU000722"/>
    </source>
</evidence>
<dbReference type="FunFam" id="1.10.1200.10:FF:000003">
    <property type="entry name" value="Acyl carrier protein"/>
    <property type="match status" value="1"/>
</dbReference>
<dbReference type="GO" id="GO:0000036">
    <property type="term" value="F:acyl carrier activity"/>
    <property type="evidence" value="ECO:0007669"/>
    <property type="project" value="TreeGrafter"/>
</dbReference>
<keyword evidence="10" id="KW-0249">Electron transport</keyword>
<keyword evidence="9" id="KW-0809">Transit peptide</keyword>
<keyword evidence="13 14" id="KW-0275">Fatty acid biosynthesis</keyword>
<protein>
    <recommendedName>
        <fullName evidence="14">Acyl carrier protein</fullName>
    </recommendedName>
</protein>
<dbReference type="Pfam" id="PF00550">
    <property type="entry name" value="PP-binding"/>
    <property type="match status" value="1"/>
</dbReference>
<evidence type="ECO:0000256" key="5">
    <source>
        <dbReference type="ARBA" id="ARBA00022450"/>
    </source>
</evidence>
<dbReference type="NCBIfam" id="NF002148">
    <property type="entry name" value="PRK00982.1-2"/>
    <property type="match status" value="1"/>
</dbReference>
<evidence type="ECO:0000256" key="13">
    <source>
        <dbReference type="ARBA" id="ARBA00023160"/>
    </source>
</evidence>
<dbReference type="GO" id="GO:0005739">
    <property type="term" value="C:mitochondrion"/>
    <property type="evidence" value="ECO:0007669"/>
    <property type="project" value="UniProtKB-SubCell"/>
</dbReference>
<evidence type="ECO:0000256" key="11">
    <source>
        <dbReference type="ARBA" id="ARBA00023098"/>
    </source>
</evidence>
<keyword evidence="7" id="KW-0597">Phosphoprotein</keyword>
<evidence type="ECO:0000256" key="1">
    <source>
        <dbReference type="ARBA" id="ARBA00004173"/>
    </source>
</evidence>
<keyword evidence="6 14" id="KW-0444">Lipid biosynthesis</keyword>
<name>A0AAV6TYF8_9ARAC</name>
<proteinExistence type="inferred from homology"/>
<gene>
    <name evidence="16" type="ORF">JTE90_002675</name>
</gene>
<evidence type="ECO:0000259" key="15">
    <source>
        <dbReference type="PROSITE" id="PS50075"/>
    </source>
</evidence>
<dbReference type="SUPFAM" id="SSF47336">
    <property type="entry name" value="ACP-like"/>
    <property type="match status" value="1"/>
</dbReference>